<feature type="coiled-coil region" evidence="5">
    <location>
        <begin position="75"/>
        <end position="112"/>
    </location>
</feature>
<organism evidence="7 8">
    <name type="scientific">Galendromus occidentalis</name>
    <name type="common">western predatory mite</name>
    <dbReference type="NCBI Taxonomy" id="34638"/>
    <lineage>
        <taxon>Eukaryota</taxon>
        <taxon>Metazoa</taxon>
        <taxon>Ecdysozoa</taxon>
        <taxon>Arthropoda</taxon>
        <taxon>Chelicerata</taxon>
        <taxon>Arachnida</taxon>
        <taxon>Acari</taxon>
        <taxon>Parasitiformes</taxon>
        <taxon>Mesostigmata</taxon>
        <taxon>Gamasina</taxon>
        <taxon>Phytoseioidea</taxon>
        <taxon>Phytoseiidae</taxon>
        <taxon>Typhlodrominae</taxon>
        <taxon>Galendromus</taxon>
    </lineage>
</organism>
<keyword evidence="7" id="KW-1185">Reference proteome</keyword>
<evidence type="ECO:0000256" key="4">
    <source>
        <dbReference type="ARBA" id="ARBA00023212"/>
    </source>
</evidence>
<evidence type="ECO:0000259" key="6">
    <source>
        <dbReference type="Pfam" id="PF06886"/>
    </source>
</evidence>
<name>A0AAJ6VY97_9ACAR</name>
<dbReference type="GeneID" id="100903656"/>
<reference evidence="8" key="1">
    <citation type="submission" date="2025-08" db="UniProtKB">
        <authorList>
            <consortium name="RefSeq"/>
        </authorList>
    </citation>
    <scope>IDENTIFICATION</scope>
</reference>
<sequence>MDYPDRVGEIPRVLARSEFAKRMFKEKVERERMQQAEQSKFRARECEVIKRKPFQPILEHNRTKPDDVVLHSTVRANERRKFEEYLGEKNRLKEEHEKEERARQEIEAQEALKIYRRKLEFKARPVPGSNCEPYRPQPSSRLLTVPATPFVLKRSHSK</sequence>
<dbReference type="RefSeq" id="XP_003743975.1">
    <property type="nucleotide sequence ID" value="XM_003743927.1"/>
</dbReference>
<keyword evidence="5" id="KW-0175">Coiled coil</keyword>
<dbReference type="InterPro" id="IPR027329">
    <property type="entry name" value="TPX2_C"/>
</dbReference>
<keyword evidence="3" id="KW-0963">Cytoplasm</keyword>
<accession>A0AAJ6VY97</accession>
<dbReference type="Proteomes" id="UP000694867">
    <property type="component" value="Unplaced"/>
</dbReference>
<evidence type="ECO:0000313" key="8">
    <source>
        <dbReference type="RefSeq" id="XP_003743975.1"/>
    </source>
</evidence>
<evidence type="ECO:0000256" key="2">
    <source>
        <dbReference type="ARBA" id="ARBA00005885"/>
    </source>
</evidence>
<dbReference type="KEGG" id="goe:100903656"/>
<dbReference type="AlphaFoldDB" id="A0AAJ6VY97"/>
<dbReference type="GO" id="GO:0005856">
    <property type="term" value="C:cytoskeleton"/>
    <property type="evidence" value="ECO:0007669"/>
    <property type="project" value="UniProtKB-SubCell"/>
</dbReference>
<comment type="similarity">
    <text evidence="2">Belongs to the TPX2 family.</text>
</comment>
<keyword evidence="4" id="KW-0206">Cytoskeleton</keyword>
<evidence type="ECO:0000256" key="5">
    <source>
        <dbReference type="SAM" id="Coils"/>
    </source>
</evidence>
<proteinExistence type="inferred from homology"/>
<comment type="subcellular location">
    <subcellularLocation>
        <location evidence="1">Cytoplasm</location>
        <location evidence="1">Cytoskeleton</location>
    </subcellularLocation>
</comment>
<protein>
    <submittedName>
        <fullName evidence="8">Uncharacterized protein LOC100903656</fullName>
    </submittedName>
</protein>
<evidence type="ECO:0000256" key="1">
    <source>
        <dbReference type="ARBA" id="ARBA00004245"/>
    </source>
</evidence>
<gene>
    <name evidence="8" type="primary">LOC100903656</name>
</gene>
<evidence type="ECO:0000313" key="7">
    <source>
        <dbReference type="Proteomes" id="UP000694867"/>
    </source>
</evidence>
<evidence type="ECO:0000256" key="3">
    <source>
        <dbReference type="ARBA" id="ARBA00022490"/>
    </source>
</evidence>
<feature type="domain" description="TPX2 C-terminal" evidence="6">
    <location>
        <begin position="69"/>
        <end position="137"/>
    </location>
</feature>
<dbReference type="Pfam" id="PF06886">
    <property type="entry name" value="TPX2"/>
    <property type="match status" value="1"/>
</dbReference>